<evidence type="ECO:0000256" key="4">
    <source>
        <dbReference type="ARBA" id="ARBA00022723"/>
    </source>
</evidence>
<feature type="domain" description="Dyp-type peroxidase C-terminal" evidence="9">
    <location>
        <begin position="302"/>
        <end position="467"/>
    </location>
</feature>
<dbReference type="GO" id="GO:0004601">
    <property type="term" value="F:peroxidase activity"/>
    <property type="evidence" value="ECO:0007669"/>
    <property type="project" value="UniProtKB-KW"/>
</dbReference>
<evidence type="ECO:0000256" key="6">
    <source>
        <dbReference type="ARBA" id="ARBA00023002"/>
    </source>
</evidence>
<evidence type="ECO:0000256" key="7">
    <source>
        <dbReference type="ARBA" id="ARBA00023004"/>
    </source>
</evidence>
<organism evidence="11 12">
    <name type="scientific">Methylobacterium radiodurans</name>
    <dbReference type="NCBI Taxonomy" id="2202828"/>
    <lineage>
        <taxon>Bacteria</taxon>
        <taxon>Pseudomonadati</taxon>
        <taxon>Pseudomonadota</taxon>
        <taxon>Alphaproteobacteria</taxon>
        <taxon>Hyphomicrobiales</taxon>
        <taxon>Methylobacteriaceae</taxon>
        <taxon>Methylobacterium</taxon>
    </lineage>
</organism>
<dbReference type="EMBL" id="CP029551">
    <property type="protein sequence ID" value="AWN36832.1"/>
    <property type="molecule type" value="Genomic_DNA"/>
</dbReference>
<dbReference type="SUPFAM" id="SSF54909">
    <property type="entry name" value="Dimeric alpha+beta barrel"/>
    <property type="match status" value="1"/>
</dbReference>
<evidence type="ECO:0000256" key="5">
    <source>
        <dbReference type="ARBA" id="ARBA00022729"/>
    </source>
</evidence>
<name>A0A2U8VU74_9HYPH</name>
<dbReference type="InterPro" id="IPR006314">
    <property type="entry name" value="Dyp_peroxidase"/>
</dbReference>
<evidence type="ECO:0000256" key="2">
    <source>
        <dbReference type="ARBA" id="ARBA00022559"/>
    </source>
</evidence>
<dbReference type="InterPro" id="IPR011008">
    <property type="entry name" value="Dimeric_a/b-barrel"/>
</dbReference>
<evidence type="ECO:0000313" key="11">
    <source>
        <dbReference type="EMBL" id="AWN36832.1"/>
    </source>
</evidence>
<dbReference type="GO" id="GO:0020037">
    <property type="term" value="F:heme binding"/>
    <property type="evidence" value="ECO:0007669"/>
    <property type="project" value="InterPro"/>
</dbReference>
<feature type="domain" description="DyP dimeric alpha+beta barrel" evidence="10">
    <location>
        <begin position="60"/>
        <end position="232"/>
    </location>
</feature>
<keyword evidence="6" id="KW-0560">Oxidoreductase</keyword>
<dbReference type="OrthoDB" id="236246at2"/>
<keyword evidence="12" id="KW-1185">Reference proteome</keyword>
<dbReference type="PROSITE" id="PS51404">
    <property type="entry name" value="DYP_PEROXIDASE"/>
    <property type="match status" value="1"/>
</dbReference>
<dbReference type="PANTHER" id="PTHR30521:SF4">
    <property type="entry name" value="DEFERROCHELATASE"/>
    <property type="match status" value="1"/>
</dbReference>
<keyword evidence="4" id="KW-0479">Metal-binding</keyword>
<evidence type="ECO:0000313" key="12">
    <source>
        <dbReference type="Proteomes" id="UP000246058"/>
    </source>
</evidence>
<evidence type="ECO:0000256" key="3">
    <source>
        <dbReference type="ARBA" id="ARBA00022617"/>
    </source>
</evidence>
<evidence type="ECO:0008006" key="13">
    <source>
        <dbReference type="Google" id="ProtNLM"/>
    </source>
</evidence>
<dbReference type="PANTHER" id="PTHR30521">
    <property type="entry name" value="DEFERROCHELATASE/PEROXIDASE"/>
    <property type="match status" value="1"/>
</dbReference>
<evidence type="ECO:0000256" key="8">
    <source>
        <dbReference type="ARBA" id="ARBA00025737"/>
    </source>
</evidence>
<keyword evidence="3" id="KW-0349">Heme</keyword>
<evidence type="ECO:0000259" key="9">
    <source>
        <dbReference type="Pfam" id="PF20628"/>
    </source>
</evidence>
<keyword evidence="7" id="KW-0408">Iron</keyword>
<dbReference type="InterPro" id="IPR049509">
    <property type="entry name" value="DyP_N"/>
</dbReference>
<sequence length="544" mass="59663">MIRTRSRRRWASSQRTIPEFFSRRRLTRLSESAMSMSVAGITPSNANVPKQKDPHLRECEIQGDIIVGLQKDEEVFVFFKILDARKFRKVLRERLTDRITTTSSALARELQVKAYKREGHRHRLPLIGINIGFTHAGLETLLGAAKCTGMDPSFMAGAAAQAAALSDPVDANGNPVWKPAFASDTIHGVLLVAGPAREVGQPGPAETEASAIVALFGNAVAVVDRETGITRPQRGHEHFGFLDGISNPGVRGITPRTNPENPNQGVPGQDLLWPGAFVFGYPGQDPDKPFEEPGPEPHLPHPWMRDGSYMVFRRLNQRVPEFHAFLDAQAAALGTDPALLGARMVGRWQSGAPVMLAPLQDDPLLGADPARNNAFEFSQDKAQRRCPYGAHIRKTYPRDDLKDPGTLGLKDPEGFVQAHRIMRQGIPFGPEVDEATEETTTVQERGLMFVCYQTSIVEQFEFIQKDWSNAPSFPPAKMRPGGGAVTPGHDPIIGQAGGPRQMDEPLPNYPTGSVRSTLDMPEPFVVPTAAGYFFMPSLTALKTM</sequence>
<dbReference type="AlphaFoldDB" id="A0A2U8VU74"/>
<evidence type="ECO:0000259" key="10">
    <source>
        <dbReference type="Pfam" id="PF21105"/>
    </source>
</evidence>
<dbReference type="KEGG" id="meti:DK427_14730"/>
<dbReference type="InterPro" id="IPR048328">
    <property type="entry name" value="Dyp_perox_C"/>
</dbReference>
<comment type="similarity">
    <text evidence="8">Belongs to the DyP-type peroxidase family.</text>
</comment>
<dbReference type="Pfam" id="PF20628">
    <property type="entry name" value="Dyp_perox_C"/>
    <property type="match status" value="1"/>
</dbReference>
<evidence type="ECO:0000256" key="1">
    <source>
        <dbReference type="ARBA" id="ARBA00001970"/>
    </source>
</evidence>
<dbReference type="Pfam" id="PF21105">
    <property type="entry name" value="DyP_N"/>
    <property type="match status" value="1"/>
</dbReference>
<comment type="cofactor">
    <cofactor evidence="1">
        <name>heme b</name>
        <dbReference type="ChEBI" id="CHEBI:60344"/>
    </cofactor>
</comment>
<proteinExistence type="inferred from homology"/>
<keyword evidence="2" id="KW-0575">Peroxidase</keyword>
<dbReference type="NCBIfam" id="TIGR01413">
    <property type="entry name" value="Dyp_perox_fam"/>
    <property type="match status" value="1"/>
</dbReference>
<reference evidence="11 12" key="1">
    <citation type="submission" date="2018-05" db="EMBL/GenBank/DDBJ databases">
        <title>Complete Genome Sequence of Methylobacterium sp. 17Sr1-43.</title>
        <authorList>
            <person name="Srinivasan S."/>
        </authorList>
    </citation>
    <scope>NUCLEOTIDE SEQUENCE [LARGE SCALE GENOMIC DNA]</scope>
    <source>
        <strain evidence="11 12">17Sr1-43</strain>
    </source>
</reference>
<gene>
    <name evidence="11" type="ORF">DK427_14730</name>
</gene>
<keyword evidence="5" id="KW-0732">Signal</keyword>
<protein>
    <recommendedName>
        <fullName evidence="13">Dyp-type peroxidase family</fullName>
    </recommendedName>
</protein>
<dbReference type="Proteomes" id="UP000246058">
    <property type="component" value="Chromosome"/>
</dbReference>
<accession>A0A2U8VU74</accession>
<dbReference type="GO" id="GO:0005829">
    <property type="term" value="C:cytosol"/>
    <property type="evidence" value="ECO:0007669"/>
    <property type="project" value="TreeGrafter"/>
</dbReference>
<dbReference type="GO" id="GO:0046872">
    <property type="term" value="F:metal ion binding"/>
    <property type="evidence" value="ECO:0007669"/>
    <property type="project" value="UniProtKB-KW"/>
</dbReference>